<dbReference type="EMBL" id="MIGC01002162">
    <property type="protein sequence ID" value="PHJ21552.1"/>
    <property type="molecule type" value="Genomic_DNA"/>
</dbReference>
<keyword evidence="2" id="KW-1185">Reference proteome</keyword>
<dbReference type="GeneID" id="94427999"/>
<reference evidence="1 2" key="1">
    <citation type="journal article" date="2017" name="Int. J. Parasitol.">
        <title>The genome of the protozoan parasite Cystoisospora suis and a reverse vaccinology approach to identify vaccine candidates.</title>
        <authorList>
            <person name="Palmieri N."/>
            <person name="Shrestha A."/>
            <person name="Ruttkowski B."/>
            <person name="Beck T."/>
            <person name="Vogl C."/>
            <person name="Tomley F."/>
            <person name="Blake D.P."/>
            <person name="Joachim A."/>
        </authorList>
    </citation>
    <scope>NUCLEOTIDE SEQUENCE [LARGE SCALE GENOMIC DNA]</scope>
    <source>
        <strain evidence="1 2">Wien I</strain>
    </source>
</reference>
<gene>
    <name evidence="1" type="ORF">CSUI_004600</name>
</gene>
<comment type="caution">
    <text evidence="1">The sequence shown here is derived from an EMBL/GenBank/DDBJ whole genome shotgun (WGS) entry which is preliminary data.</text>
</comment>
<dbReference type="Proteomes" id="UP000221165">
    <property type="component" value="Unassembled WGS sequence"/>
</dbReference>
<evidence type="ECO:0000313" key="1">
    <source>
        <dbReference type="EMBL" id="PHJ21552.1"/>
    </source>
</evidence>
<organism evidence="1 2">
    <name type="scientific">Cystoisospora suis</name>
    <dbReference type="NCBI Taxonomy" id="483139"/>
    <lineage>
        <taxon>Eukaryota</taxon>
        <taxon>Sar</taxon>
        <taxon>Alveolata</taxon>
        <taxon>Apicomplexa</taxon>
        <taxon>Conoidasida</taxon>
        <taxon>Coccidia</taxon>
        <taxon>Eucoccidiorida</taxon>
        <taxon>Eimeriorina</taxon>
        <taxon>Sarcocystidae</taxon>
        <taxon>Cystoisospora</taxon>
    </lineage>
</organism>
<name>A0A2C6L0E5_9APIC</name>
<evidence type="ECO:0000313" key="2">
    <source>
        <dbReference type="Proteomes" id="UP000221165"/>
    </source>
</evidence>
<protein>
    <submittedName>
        <fullName evidence="1">Uncharacterized protein</fullName>
    </submittedName>
</protein>
<dbReference type="RefSeq" id="XP_067923234.1">
    <property type="nucleotide sequence ID" value="XM_068064788.1"/>
</dbReference>
<proteinExistence type="predicted"/>
<dbReference type="AlphaFoldDB" id="A0A2C6L0E5"/>
<sequence length="76" mass="8631">MGFFAGSCIVVAPFEYYELVRLYNAHPVQEGNRPGFQKRMLLSGYGTTGHRRCFPDSRTPESITAFVGQVKFVRIQ</sequence>
<dbReference type="VEuPathDB" id="ToxoDB:CSUI_004600"/>
<accession>A0A2C6L0E5</accession>